<dbReference type="SUPFAM" id="SSF51569">
    <property type="entry name" value="Aldolase"/>
    <property type="match status" value="1"/>
</dbReference>
<dbReference type="Proteomes" id="UP000012063">
    <property type="component" value="Unassembled WGS sequence"/>
</dbReference>
<keyword evidence="2" id="KW-1185">Reference proteome</keyword>
<gene>
    <name evidence="1" type="ORF">HSACCH_01915</name>
</gene>
<dbReference type="InterPro" id="IPR013785">
    <property type="entry name" value="Aldolase_TIM"/>
</dbReference>
<dbReference type="RefSeq" id="WP_005489504.1">
    <property type="nucleotide sequence ID" value="NZ_CAUI01000021.1"/>
</dbReference>
<dbReference type="AlphaFoldDB" id="M5EG15"/>
<accession>M5EG15</accession>
<comment type="caution">
    <text evidence="1">The sequence shown here is derived from an EMBL/GenBank/DDBJ whole genome shotgun (WGS) entry which is preliminary data.</text>
</comment>
<organism evidence="1 2">
    <name type="scientific">Halanaerobium saccharolyticum subsp. saccharolyticum DSM 6643</name>
    <dbReference type="NCBI Taxonomy" id="1293054"/>
    <lineage>
        <taxon>Bacteria</taxon>
        <taxon>Bacillati</taxon>
        <taxon>Bacillota</taxon>
        <taxon>Clostridia</taxon>
        <taxon>Halanaerobiales</taxon>
        <taxon>Halanaerobiaceae</taxon>
        <taxon>Halanaerobium</taxon>
    </lineage>
</organism>
<dbReference type="Gene3D" id="3.20.20.70">
    <property type="entry name" value="Aldolase class I"/>
    <property type="match status" value="1"/>
</dbReference>
<protein>
    <recommendedName>
        <fullName evidence="3">Dihydrodipicolinate synthase family protein</fullName>
    </recommendedName>
</protein>
<proteinExistence type="predicted"/>
<dbReference type="EMBL" id="CAUI01000021">
    <property type="protein sequence ID" value="CCU80183.1"/>
    <property type="molecule type" value="Genomic_DNA"/>
</dbReference>
<sequence>MNNIYSSVINFFDEDNKFDYQKTKILFEKNLERGQTNFYVSDNNFDSFRLSFKDKKDYLKNIVRLMPSNAELLVELNYNFLNEYQEIIGAFNNCQKDIELVIKIPVVKENNINYYFEDYLTYLNFLNDNSNKRFYLSFNTRFLNLMNNQKLIEKTLEINRLKGFIINPTYAYDLDFKEFTVLKEKFNDSFQFLAAADDFYLLNLNSGIKTISKYFNLLPDFFKKINLEIKNNNLEKAKKYQLILNDFITKVKNNGGEIAFKYLLAKSFTFEFNPKKPLSKAQKPVLDSEFKKINEYFVDKV</sequence>
<evidence type="ECO:0008006" key="3">
    <source>
        <dbReference type="Google" id="ProtNLM"/>
    </source>
</evidence>
<evidence type="ECO:0000313" key="1">
    <source>
        <dbReference type="EMBL" id="CCU80183.1"/>
    </source>
</evidence>
<name>M5EG15_9FIRM</name>
<dbReference type="STRING" id="1293054.HSACCH_01915"/>
<evidence type="ECO:0000313" key="2">
    <source>
        <dbReference type="Proteomes" id="UP000012063"/>
    </source>
</evidence>
<reference evidence="2" key="1">
    <citation type="journal article" date="2013" name="Genome Announc.">
        <title>Genome Sequence of Halanaerobium saccharolyticum subsp. saccharolyticum Strain DSM 6643T, a Halophilic Hydrogen-Producing Bacterium.</title>
        <authorList>
            <person name="Kivisto A."/>
            <person name="Larjo A."/>
            <person name="Ciranna A."/>
            <person name="Santala V."/>
            <person name="Roos C."/>
            <person name="Karp M."/>
        </authorList>
    </citation>
    <scope>NUCLEOTIDE SEQUENCE [LARGE SCALE GENOMIC DNA]</scope>
    <source>
        <strain evidence="2">DSM 6643</strain>
    </source>
</reference>
<dbReference type="InParanoid" id="M5EG15"/>
<dbReference type="OrthoDB" id="2111161at2"/>